<evidence type="ECO:0000256" key="3">
    <source>
        <dbReference type="ARBA" id="ARBA00022670"/>
    </source>
</evidence>
<dbReference type="InterPro" id="IPR004419">
    <property type="entry name" value="Pept_A31_hyd_express"/>
</dbReference>
<dbReference type="NCBIfam" id="NF007777">
    <property type="entry name" value="PRK10466.1"/>
    <property type="match status" value="1"/>
</dbReference>
<evidence type="ECO:0000256" key="5">
    <source>
        <dbReference type="ARBA" id="ARBA00022750"/>
    </source>
</evidence>
<dbReference type="GO" id="GO:0016485">
    <property type="term" value="P:protein processing"/>
    <property type="evidence" value="ECO:0007669"/>
    <property type="project" value="InterPro"/>
</dbReference>
<dbReference type="AlphaFoldDB" id="A0A4R1N8N4"/>
<dbReference type="InterPro" id="IPR023430">
    <property type="entry name" value="Pept_HybD-like_dom_sf"/>
</dbReference>
<reference evidence="8 9" key="1">
    <citation type="submission" date="2019-02" db="EMBL/GenBank/DDBJ databases">
        <title>Investigation of anaerobic lignin degradation for improved lignocellulosic biofuels.</title>
        <authorList>
            <person name="Deangelis K."/>
        </authorList>
    </citation>
    <scope>NUCLEOTIDE SEQUENCE [LARGE SCALE GENOMIC DNA]</scope>
    <source>
        <strain evidence="8 9">159R</strain>
    </source>
</reference>
<keyword evidence="5" id="KW-0064">Aspartyl protease</keyword>
<evidence type="ECO:0000256" key="2">
    <source>
        <dbReference type="ARBA" id="ARBA00022596"/>
    </source>
</evidence>
<keyword evidence="2 7" id="KW-0533">Nickel</keyword>
<dbReference type="PRINTS" id="PR00446">
    <property type="entry name" value="HYDRGNUPTAKE"/>
</dbReference>
<dbReference type="GO" id="GO:0004190">
    <property type="term" value="F:aspartic-type endopeptidase activity"/>
    <property type="evidence" value="ECO:0007669"/>
    <property type="project" value="UniProtKB-KW"/>
</dbReference>
<dbReference type="Proteomes" id="UP000294555">
    <property type="component" value="Unassembled WGS sequence"/>
</dbReference>
<feature type="binding site" evidence="7">
    <location>
        <position position="92"/>
    </location>
    <ligand>
        <name>Ni(2+)</name>
        <dbReference type="ChEBI" id="CHEBI:49786"/>
    </ligand>
</feature>
<protein>
    <submittedName>
        <fullName evidence="8">Hydrogenase maturation protease</fullName>
    </submittedName>
</protein>
<dbReference type="GO" id="GO:0008047">
    <property type="term" value="F:enzyme activator activity"/>
    <property type="evidence" value="ECO:0007669"/>
    <property type="project" value="InterPro"/>
</dbReference>
<dbReference type="NCBIfam" id="TIGR00072">
    <property type="entry name" value="hydrog_prot"/>
    <property type="match status" value="1"/>
</dbReference>
<dbReference type="EMBL" id="SJOI01000001">
    <property type="protein sequence ID" value="TCL02959.1"/>
    <property type="molecule type" value="Genomic_DNA"/>
</dbReference>
<gene>
    <name evidence="8" type="ORF">EZJ58_0999</name>
</gene>
<evidence type="ECO:0000313" key="9">
    <source>
        <dbReference type="Proteomes" id="UP000294555"/>
    </source>
</evidence>
<dbReference type="FunFam" id="3.40.50.1450:FF:000002">
    <property type="entry name" value="Hydrogenase 1 maturation protease"/>
    <property type="match status" value="1"/>
</dbReference>
<proteinExistence type="inferred from homology"/>
<dbReference type="Pfam" id="PF01750">
    <property type="entry name" value="HycI"/>
    <property type="match status" value="1"/>
</dbReference>
<dbReference type="SUPFAM" id="SSF53163">
    <property type="entry name" value="HybD-like"/>
    <property type="match status" value="1"/>
</dbReference>
<keyword evidence="3 8" id="KW-0645">Protease</keyword>
<feature type="binding site" evidence="7">
    <location>
        <position position="16"/>
    </location>
    <ligand>
        <name>Ni(2+)</name>
        <dbReference type="ChEBI" id="CHEBI:49786"/>
    </ligand>
</feature>
<evidence type="ECO:0000313" key="8">
    <source>
        <dbReference type="EMBL" id="TCL02959.1"/>
    </source>
</evidence>
<organism evidence="8 9">
    <name type="scientific">Sodalis ligni</name>
    <dbReference type="NCBI Taxonomy" id="2697027"/>
    <lineage>
        <taxon>Bacteria</taxon>
        <taxon>Pseudomonadati</taxon>
        <taxon>Pseudomonadota</taxon>
        <taxon>Gammaproteobacteria</taxon>
        <taxon>Enterobacterales</taxon>
        <taxon>Bruguierivoracaceae</taxon>
        <taxon>Sodalis</taxon>
    </lineage>
</organism>
<dbReference type="GO" id="GO:0046872">
    <property type="term" value="F:metal ion binding"/>
    <property type="evidence" value="ECO:0007669"/>
    <property type="project" value="UniProtKB-KW"/>
</dbReference>
<dbReference type="InterPro" id="IPR000671">
    <property type="entry name" value="Peptidase_A31"/>
</dbReference>
<evidence type="ECO:0000256" key="4">
    <source>
        <dbReference type="ARBA" id="ARBA00022723"/>
    </source>
</evidence>
<evidence type="ECO:0000256" key="7">
    <source>
        <dbReference type="PIRSR" id="PIRSR604419-1"/>
    </source>
</evidence>
<dbReference type="NCBIfam" id="TIGR00140">
    <property type="entry name" value="hupD"/>
    <property type="match status" value="1"/>
</dbReference>
<dbReference type="OrthoDB" id="9792731at2"/>
<comment type="similarity">
    <text evidence="1">Belongs to the peptidase A31 family.</text>
</comment>
<keyword evidence="9" id="KW-1185">Reference proteome</keyword>
<evidence type="ECO:0000256" key="1">
    <source>
        <dbReference type="ARBA" id="ARBA00006814"/>
    </source>
</evidence>
<dbReference type="PANTHER" id="PTHR30302:SF1">
    <property type="entry name" value="HYDROGENASE 2 MATURATION PROTEASE"/>
    <property type="match status" value="1"/>
</dbReference>
<dbReference type="RefSeq" id="WP_132921865.1">
    <property type="nucleotide sequence ID" value="NZ_SJOI01000001.1"/>
</dbReference>
<dbReference type="CDD" id="cd06062">
    <property type="entry name" value="H2MP_MemB-H2up"/>
    <property type="match status" value="1"/>
</dbReference>
<feature type="binding site" evidence="7">
    <location>
        <position position="62"/>
    </location>
    <ligand>
        <name>Ni(2+)</name>
        <dbReference type="ChEBI" id="CHEBI:49786"/>
    </ligand>
</feature>
<keyword evidence="4 7" id="KW-0479">Metal-binding</keyword>
<evidence type="ECO:0000256" key="6">
    <source>
        <dbReference type="ARBA" id="ARBA00022801"/>
    </source>
</evidence>
<name>A0A4R1N8N4_9GAMM</name>
<comment type="caution">
    <text evidence="8">The sequence shown here is derived from an EMBL/GenBank/DDBJ whole genome shotgun (WGS) entry which is preliminary data.</text>
</comment>
<keyword evidence="6" id="KW-0378">Hydrolase</keyword>
<accession>A0A4R1N8N4</accession>
<dbReference type="Gene3D" id="3.40.50.1450">
    <property type="entry name" value="HybD-like"/>
    <property type="match status" value="1"/>
</dbReference>
<dbReference type="PANTHER" id="PTHR30302">
    <property type="entry name" value="HYDROGENASE 1 MATURATION PROTEASE"/>
    <property type="match status" value="1"/>
</dbReference>
<sequence length="177" mass="18246">MNILILGIGNLLLGDEGVGVRVVEALERRFILSPPVEILDGGTSGMALMEIMSGRDSLIVADAVLTGAPPGSVTVLRDAEVPALFSRKISPHQLGLSDVLTALRLTDEFPRRLTLVGIEPESLAPGIGLTPTVSAAIEPALNHVLALLAQAGVNAVPRDAGQQTANGPAGVNMPPGR</sequence>